<evidence type="ECO:0000313" key="2">
    <source>
        <dbReference type="EMBL" id="GER48591.1"/>
    </source>
</evidence>
<dbReference type="Proteomes" id="UP000325081">
    <property type="component" value="Unassembled WGS sequence"/>
</dbReference>
<organism evidence="2 3">
    <name type="scientific">Striga asiatica</name>
    <name type="common">Asiatic witchweed</name>
    <name type="synonym">Buchnera asiatica</name>
    <dbReference type="NCBI Taxonomy" id="4170"/>
    <lineage>
        <taxon>Eukaryota</taxon>
        <taxon>Viridiplantae</taxon>
        <taxon>Streptophyta</taxon>
        <taxon>Embryophyta</taxon>
        <taxon>Tracheophyta</taxon>
        <taxon>Spermatophyta</taxon>
        <taxon>Magnoliopsida</taxon>
        <taxon>eudicotyledons</taxon>
        <taxon>Gunneridae</taxon>
        <taxon>Pentapetalae</taxon>
        <taxon>asterids</taxon>
        <taxon>lamiids</taxon>
        <taxon>Lamiales</taxon>
        <taxon>Orobanchaceae</taxon>
        <taxon>Buchnereae</taxon>
        <taxon>Striga</taxon>
    </lineage>
</organism>
<feature type="region of interest" description="Disordered" evidence="1">
    <location>
        <begin position="1"/>
        <end position="27"/>
    </location>
</feature>
<name>A0A5A7QXE4_STRAF</name>
<gene>
    <name evidence="2" type="ORF">STAS_25764</name>
</gene>
<dbReference type="Gene3D" id="3.30.70.270">
    <property type="match status" value="2"/>
</dbReference>
<protein>
    <submittedName>
        <fullName evidence="2">Pol polyprotein</fullName>
    </submittedName>
</protein>
<evidence type="ECO:0000313" key="3">
    <source>
        <dbReference type="Proteomes" id="UP000325081"/>
    </source>
</evidence>
<dbReference type="InterPro" id="IPR043128">
    <property type="entry name" value="Rev_trsase/Diguanyl_cyclase"/>
</dbReference>
<dbReference type="AlphaFoldDB" id="A0A5A7QXE4"/>
<sequence length="202" mass="23535">MAKEKELAYLQVGGDKNKEKSTETNPPLKPQFDELLGRYLNNLTIKYDYTIPFIDKLLDTLHEATYFSKIDLRWKDHLIHLKTVLDLMRKHKLFAKKSKCQFRQQEIEYLRHIISQEQVSTDPQKADNMLDWPVPITIKQLRGFLGLTGNSLVEWLEQVTQLKPGWESLGVLGQVGLELKISRATWCEGSWEHGQLGRRDLC</sequence>
<dbReference type="EMBL" id="BKCP01008292">
    <property type="protein sequence ID" value="GER48591.1"/>
    <property type="molecule type" value="Genomic_DNA"/>
</dbReference>
<dbReference type="OrthoDB" id="910769at2759"/>
<accession>A0A5A7QXE4</accession>
<keyword evidence="3" id="KW-1185">Reference proteome</keyword>
<proteinExistence type="predicted"/>
<dbReference type="PANTHER" id="PTHR37984:SF5">
    <property type="entry name" value="PROTEIN NYNRIN-LIKE"/>
    <property type="match status" value="1"/>
</dbReference>
<reference evidence="3" key="1">
    <citation type="journal article" date="2019" name="Curr. Biol.">
        <title>Genome Sequence of Striga asiatica Provides Insight into the Evolution of Plant Parasitism.</title>
        <authorList>
            <person name="Yoshida S."/>
            <person name="Kim S."/>
            <person name="Wafula E.K."/>
            <person name="Tanskanen J."/>
            <person name="Kim Y.M."/>
            <person name="Honaas L."/>
            <person name="Yang Z."/>
            <person name="Spallek T."/>
            <person name="Conn C.E."/>
            <person name="Ichihashi Y."/>
            <person name="Cheong K."/>
            <person name="Cui S."/>
            <person name="Der J.P."/>
            <person name="Gundlach H."/>
            <person name="Jiao Y."/>
            <person name="Hori C."/>
            <person name="Ishida J.K."/>
            <person name="Kasahara H."/>
            <person name="Kiba T."/>
            <person name="Kim M.S."/>
            <person name="Koo N."/>
            <person name="Laohavisit A."/>
            <person name="Lee Y.H."/>
            <person name="Lumba S."/>
            <person name="McCourt P."/>
            <person name="Mortimer J.C."/>
            <person name="Mutuku J.M."/>
            <person name="Nomura T."/>
            <person name="Sasaki-Sekimoto Y."/>
            <person name="Seto Y."/>
            <person name="Wang Y."/>
            <person name="Wakatake T."/>
            <person name="Sakakibara H."/>
            <person name="Demura T."/>
            <person name="Yamaguchi S."/>
            <person name="Yoneyama K."/>
            <person name="Manabe R.I."/>
            <person name="Nelson D.C."/>
            <person name="Schulman A.H."/>
            <person name="Timko M.P."/>
            <person name="dePamphilis C.W."/>
            <person name="Choi D."/>
            <person name="Shirasu K."/>
        </authorList>
    </citation>
    <scope>NUCLEOTIDE SEQUENCE [LARGE SCALE GENOMIC DNA]</scope>
    <source>
        <strain evidence="3">cv. UVA1</strain>
    </source>
</reference>
<dbReference type="InterPro" id="IPR050951">
    <property type="entry name" value="Retrovirus_Pol_polyprotein"/>
</dbReference>
<dbReference type="PANTHER" id="PTHR37984">
    <property type="entry name" value="PROTEIN CBG26694"/>
    <property type="match status" value="1"/>
</dbReference>
<comment type="caution">
    <text evidence="2">The sequence shown here is derived from an EMBL/GenBank/DDBJ whole genome shotgun (WGS) entry which is preliminary data.</text>
</comment>
<dbReference type="InterPro" id="IPR043502">
    <property type="entry name" value="DNA/RNA_pol_sf"/>
</dbReference>
<dbReference type="SUPFAM" id="SSF56672">
    <property type="entry name" value="DNA/RNA polymerases"/>
    <property type="match status" value="1"/>
</dbReference>
<evidence type="ECO:0000256" key="1">
    <source>
        <dbReference type="SAM" id="MobiDB-lite"/>
    </source>
</evidence>